<dbReference type="Proteomes" id="UP000054107">
    <property type="component" value="Unassembled WGS sequence"/>
</dbReference>
<reference evidence="1 2" key="1">
    <citation type="submission" date="2014-09" db="EMBL/GenBank/DDBJ databases">
        <authorList>
            <person name="Ellenberger Sabrina"/>
        </authorList>
    </citation>
    <scope>NUCLEOTIDE SEQUENCE [LARGE SCALE GENOMIC DNA]</scope>
    <source>
        <strain evidence="1 2">CBS 412.66</strain>
    </source>
</reference>
<proteinExistence type="predicted"/>
<gene>
    <name evidence="1" type="primary">PARPA_00809.1 scaffold 1159</name>
</gene>
<sequence length="634" mass="71994">MTKKKQHDPEANEFSQSVYATEWFPFEGKIHKLLNEFYYRIDADISQAHMRNIHNLVEKVVDAKARNPSARVPAIDRVLNFHKRLRNRIPVMKTTEHTVAVKKTENGRPVDKLFTFSMNAPSELIKLLVANPSITNKVSLLPDETPGELVESNQGYKWRTHKLFQHPMVTLNSGQHVQDLWVGDLVRSGDVLYMLARFFTVNHTHLMVDAFKVELDSSTYCTYFVHAQDPMLPAIVDDLALLKKVVEMLTPEGEKVLVVAPVQFITADNARHAEIASSRGATSSRPCRKCDWELTTTPKLDGTDYMNRGYKLVGGQALLKLEAFDTMIDNPIEVLHTGFKRKLTSLRLHNSFVGRDYKILLQQLSILLEQLLERSLIQDTPGLQLIKGCLESLGRLISLIYISKITSNTTLYIQQVHEDYWRFKRCVLEHDLELQSVDFQFLDPSRKLAGLHNSSKMHVLCHLTEDIIRSFVKRCLEQRHHPSRDAAVAFGKRTMMMHIMSGGYWADGNGIWTRATEKVLQSRSQYCVNNAREFVDNNDAADNKEIKGGATGLFRGVSGELFVGEVQKMDPIHDTVTIMPFGFLLQGPNNNVNCKYPLIAAPSGSLCLNDSRGYNLLNISKMGAFWFALTHLPQ</sequence>
<dbReference type="EMBL" id="LN719301">
    <property type="protein sequence ID" value="CEP07513.1"/>
    <property type="molecule type" value="Genomic_DNA"/>
</dbReference>
<keyword evidence="2" id="KW-1185">Reference proteome</keyword>
<organism evidence="1 2">
    <name type="scientific">Parasitella parasitica</name>
    <dbReference type="NCBI Taxonomy" id="35722"/>
    <lineage>
        <taxon>Eukaryota</taxon>
        <taxon>Fungi</taxon>
        <taxon>Fungi incertae sedis</taxon>
        <taxon>Mucoromycota</taxon>
        <taxon>Mucoromycotina</taxon>
        <taxon>Mucoromycetes</taxon>
        <taxon>Mucorales</taxon>
        <taxon>Mucorineae</taxon>
        <taxon>Mucoraceae</taxon>
        <taxon>Parasitella</taxon>
    </lineage>
</organism>
<dbReference type="AlphaFoldDB" id="A0A0B7MWL2"/>
<name>A0A0B7MWL2_9FUNG</name>
<evidence type="ECO:0000313" key="2">
    <source>
        <dbReference type="Proteomes" id="UP000054107"/>
    </source>
</evidence>
<protein>
    <submittedName>
        <fullName evidence="1">Uncharacterized protein</fullName>
    </submittedName>
</protein>
<dbReference type="STRING" id="35722.A0A0B7MWL2"/>
<evidence type="ECO:0000313" key="1">
    <source>
        <dbReference type="EMBL" id="CEP07513.1"/>
    </source>
</evidence>
<dbReference type="OrthoDB" id="2288618at2759"/>
<accession>A0A0B7MWL2</accession>